<organism evidence="10 11">
    <name type="scientific">Pseudochrobactrum asaccharolyticum</name>
    <dbReference type="NCBI Taxonomy" id="354351"/>
    <lineage>
        <taxon>Bacteria</taxon>
        <taxon>Pseudomonadati</taxon>
        <taxon>Pseudomonadota</taxon>
        <taxon>Alphaproteobacteria</taxon>
        <taxon>Hyphomicrobiales</taxon>
        <taxon>Brucellaceae</taxon>
        <taxon>Pseudochrobactrum</taxon>
    </lineage>
</organism>
<evidence type="ECO:0000256" key="9">
    <source>
        <dbReference type="HAMAP-Rule" id="MF_00336"/>
    </source>
</evidence>
<dbReference type="PANTHER" id="PTHR43210">
    <property type="entry name" value="DETHIOBIOTIN SYNTHETASE"/>
    <property type="match status" value="1"/>
</dbReference>
<evidence type="ECO:0000256" key="4">
    <source>
        <dbReference type="ARBA" id="ARBA00022741"/>
    </source>
</evidence>
<keyword evidence="5 9" id="KW-0093">Biotin biosynthesis</keyword>
<dbReference type="GO" id="GO:0004141">
    <property type="term" value="F:dethiobiotin synthase activity"/>
    <property type="evidence" value="ECO:0007669"/>
    <property type="project" value="UniProtKB-UniRule"/>
</dbReference>
<keyword evidence="4 9" id="KW-0547">Nucleotide-binding</keyword>
<dbReference type="AlphaFoldDB" id="A0A366E4W7"/>
<comment type="function">
    <text evidence="9">Catalyzes a mechanistically unusual reaction, the ATP-dependent insertion of CO2 between the N7 and N8 nitrogen atoms of 7,8-diaminopelargonic acid (DAPA, also called 7,8-diammoniononanoate) to form a ureido ring.</text>
</comment>
<evidence type="ECO:0000256" key="5">
    <source>
        <dbReference type="ARBA" id="ARBA00022756"/>
    </source>
</evidence>
<comment type="caution">
    <text evidence="10">The sequence shown here is derived from an EMBL/GenBank/DDBJ whole genome shotgun (WGS) entry which is preliminary data.</text>
</comment>
<keyword evidence="3 9" id="KW-0479">Metal-binding</keyword>
<reference evidence="10 11" key="1">
    <citation type="submission" date="2018-06" db="EMBL/GenBank/DDBJ databases">
        <title>Genomic Encyclopedia of Type Strains, Phase IV (KMG-IV): sequencing the most valuable type-strain genomes for metagenomic binning, comparative biology and taxonomic classification.</title>
        <authorList>
            <person name="Goeker M."/>
        </authorList>
    </citation>
    <scope>NUCLEOTIDE SEQUENCE [LARGE SCALE GENOMIC DNA]</scope>
    <source>
        <strain evidence="10 11">DSM 25619</strain>
    </source>
</reference>
<dbReference type="Proteomes" id="UP000252893">
    <property type="component" value="Unassembled WGS sequence"/>
</dbReference>
<dbReference type="NCBIfam" id="TIGR00347">
    <property type="entry name" value="bioD"/>
    <property type="match status" value="1"/>
</dbReference>
<comment type="cofactor">
    <cofactor evidence="9">
        <name>Mg(2+)</name>
        <dbReference type="ChEBI" id="CHEBI:18420"/>
    </cofactor>
</comment>
<keyword evidence="1 9" id="KW-0963">Cytoplasm</keyword>
<comment type="subunit">
    <text evidence="9">Homodimer.</text>
</comment>
<dbReference type="GO" id="GO:0005829">
    <property type="term" value="C:cytosol"/>
    <property type="evidence" value="ECO:0007669"/>
    <property type="project" value="TreeGrafter"/>
</dbReference>
<dbReference type="SUPFAM" id="SSF52540">
    <property type="entry name" value="P-loop containing nucleoside triphosphate hydrolases"/>
    <property type="match status" value="1"/>
</dbReference>
<dbReference type="OrthoDB" id="9802097at2"/>
<dbReference type="GO" id="GO:0009102">
    <property type="term" value="P:biotin biosynthetic process"/>
    <property type="evidence" value="ECO:0007669"/>
    <property type="project" value="UniProtKB-UniRule"/>
</dbReference>
<evidence type="ECO:0000256" key="3">
    <source>
        <dbReference type="ARBA" id="ARBA00022723"/>
    </source>
</evidence>
<feature type="binding site" evidence="9">
    <location>
        <position position="18"/>
    </location>
    <ligand>
        <name>Mg(2+)</name>
        <dbReference type="ChEBI" id="CHEBI:18420"/>
    </ligand>
</feature>
<feature type="binding site" evidence="9">
    <location>
        <position position="99"/>
    </location>
    <ligand>
        <name>Mg(2+)</name>
        <dbReference type="ChEBI" id="CHEBI:18420"/>
    </ligand>
</feature>
<dbReference type="CDD" id="cd03109">
    <property type="entry name" value="DTBS"/>
    <property type="match status" value="1"/>
</dbReference>
<sequence>MNNPVFIVSGTDTGIGKTIFSAALTQALQGSYWKPVQSGLEEETDSETVRRLAPDCPVFPEQWRLQLPASPHFSAEQEGVEIDPAALNIPHCERPLVVEGAGGLMVPLTRSQTYLDLFARWQQPLILCARTQLGTINHSLLSLEALRNRNIPVLGVAFIGHAHEDSEGILCELGKVRRLGRLPVLDDLNPQTLRQAFAENFNLDDFTGGAR</sequence>
<comment type="pathway">
    <text evidence="9">Cofactor biosynthesis; biotin biosynthesis; biotin from 7,8-diaminononanoate: step 1/2.</text>
</comment>
<dbReference type="Pfam" id="PF13500">
    <property type="entry name" value="AAA_26"/>
    <property type="match status" value="1"/>
</dbReference>
<protein>
    <recommendedName>
        <fullName evidence="9">ATP-dependent dethiobiotin synthetase BioD</fullName>
        <ecNumber evidence="9">6.3.3.3</ecNumber>
    </recommendedName>
    <alternativeName>
        <fullName evidence="9">DTB synthetase</fullName>
        <shortName evidence="9">DTBS</shortName>
    </alternativeName>
    <alternativeName>
        <fullName evidence="9">Dethiobiotin synthase</fullName>
    </alternativeName>
</protein>
<feature type="binding site" evidence="9">
    <location>
        <begin position="14"/>
        <end position="19"/>
    </location>
    <ligand>
        <name>ATP</name>
        <dbReference type="ChEBI" id="CHEBI:30616"/>
    </ligand>
</feature>
<evidence type="ECO:0000313" key="11">
    <source>
        <dbReference type="Proteomes" id="UP000252893"/>
    </source>
</evidence>
<keyword evidence="7 9" id="KW-0460">Magnesium</keyword>
<evidence type="ECO:0000256" key="8">
    <source>
        <dbReference type="ARBA" id="ARBA00047386"/>
    </source>
</evidence>
<feature type="binding site" evidence="9">
    <location>
        <begin position="183"/>
        <end position="185"/>
    </location>
    <ligand>
        <name>ATP</name>
        <dbReference type="ChEBI" id="CHEBI:30616"/>
    </ligand>
</feature>
<keyword evidence="2 9" id="KW-0436">Ligase</keyword>
<comment type="catalytic activity">
    <reaction evidence="9">
        <text>(7R,8S)-7,8-diammoniononanoate + CO2 + ATP = (4R,5S)-dethiobiotin + ADP + phosphate + 3 H(+)</text>
        <dbReference type="Rhea" id="RHEA:15805"/>
        <dbReference type="ChEBI" id="CHEBI:15378"/>
        <dbReference type="ChEBI" id="CHEBI:16526"/>
        <dbReference type="ChEBI" id="CHEBI:30616"/>
        <dbReference type="ChEBI" id="CHEBI:43474"/>
        <dbReference type="ChEBI" id="CHEBI:149469"/>
        <dbReference type="ChEBI" id="CHEBI:149473"/>
        <dbReference type="ChEBI" id="CHEBI:456216"/>
        <dbReference type="EC" id="6.3.3.3"/>
    </reaction>
</comment>
<gene>
    <name evidence="9" type="primary">bioD</name>
    <name evidence="10" type="ORF">DFR47_102165</name>
</gene>
<feature type="active site" evidence="9">
    <location>
        <position position="34"/>
    </location>
</feature>
<dbReference type="GO" id="GO:0005524">
    <property type="term" value="F:ATP binding"/>
    <property type="evidence" value="ECO:0007669"/>
    <property type="project" value="UniProtKB-UniRule"/>
</dbReference>
<dbReference type="PANTHER" id="PTHR43210:SF2">
    <property type="entry name" value="ATP-DEPENDENT DETHIOBIOTIN SYNTHETASE BIOD 2"/>
    <property type="match status" value="1"/>
</dbReference>
<feature type="binding site" evidence="9">
    <location>
        <begin position="99"/>
        <end position="102"/>
    </location>
    <ligand>
        <name>ATP</name>
        <dbReference type="ChEBI" id="CHEBI:30616"/>
    </ligand>
</feature>
<dbReference type="HAMAP" id="MF_00336">
    <property type="entry name" value="BioD"/>
    <property type="match status" value="1"/>
</dbReference>
<evidence type="ECO:0000256" key="1">
    <source>
        <dbReference type="ARBA" id="ARBA00022490"/>
    </source>
</evidence>
<comment type="catalytic activity">
    <reaction evidence="8">
        <text>(7R,8S)-8-amino-7-(carboxyamino)nonanoate + ATP = (4R,5S)-dethiobiotin + ADP + phosphate + H(+)</text>
        <dbReference type="Rhea" id="RHEA:63684"/>
        <dbReference type="ChEBI" id="CHEBI:15378"/>
        <dbReference type="ChEBI" id="CHEBI:30616"/>
        <dbReference type="ChEBI" id="CHEBI:43474"/>
        <dbReference type="ChEBI" id="CHEBI:149470"/>
        <dbReference type="ChEBI" id="CHEBI:149473"/>
        <dbReference type="ChEBI" id="CHEBI:456216"/>
    </reaction>
</comment>
<dbReference type="UniPathway" id="UPA00078">
    <property type="reaction ID" value="UER00161"/>
</dbReference>
<proteinExistence type="inferred from homology"/>
<dbReference type="GO" id="GO:0000287">
    <property type="term" value="F:magnesium ion binding"/>
    <property type="evidence" value="ECO:0007669"/>
    <property type="project" value="UniProtKB-UniRule"/>
</dbReference>
<evidence type="ECO:0000313" key="10">
    <source>
        <dbReference type="EMBL" id="RBO97383.1"/>
    </source>
</evidence>
<keyword evidence="6 9" id="KW-0067">ATP-binding</keyword>
<dbReference type="PIRSF" id="PIRSF006755">
    <property type="entry name" value="DTB_synth"/>
    <property type="match status" value="1"/>
</dbReference>
<feature type="binding site" evidence="9">
    <location>
        <position position="38"/>
    </location>
    <ligand>
        <name>substrate</name>
    </ligand>
</feature>
<dbReference type="InterPro" id="IPR004472">
    <property type="entry name" value="DTB_synth_BioD"/>
</dbReference>
<evidence type="ECO:0000256" key="6">
    <source>
        <dbReference type="ARBA" id="ARBA00022840"/>
    </source>
</evidence>
<name>A0A366E4W7_9HYPH</name>
<evidence type="ECO:0000256" key="7">
    <source>
        <dbReference type="ARBA" id="ARBA00022842"/>
    </source>
</evidence>
<dbReference type="EC" id="6.3.3.3" evidence="9"/>
<feature type="binding site" evidence="9">
    <location>
        <position position="45"/>
    </location>
    <ligand>
        <name>Mg(2+)</name>
        <dbReference type="ChEBI" id="CHEBI:18420"/>
    </ligand>
</feature>
<keyword evidence="11" id="KW-1185">Reference proteome</keyword>
<dbReference type="Gene3D" id="3.40.50.300">
    <property type="entry name" value="P-loop containing nucleotide triphosphate hydrolases"/>
    <property type="match status" value="1"/>
</dbReference>
<comment type="caution">
    <text evidence="9">Lacks conserved residue(s) required for the propagation of feature annotation.</text>
</comment>
<dbReference type="InterPro" id="IPR027417">
    <property type="entry name" value="P-loop_NTPase"/>
</dbReference>
<dbReference type="RefSeq" id="WP_113943404.1">
    <property type="nucleotide sequence ID" value="NZ_JBHEEG010000002.1"/>
</dbReference>
<accession>A0A366E4W7</accession>
<comment type="subcellular location">
    <subcellularLocation>
        <location evidence="9">Cytoplasm</location>
    </subcellularLocation>
</comment>
<feature type="binding site" evidence="9">
    <location>
        <position position="45"/>
    </location>
    <ligand>
        <name>ATP</name>
        <dbReference type="ChEBI" id="CHEBI:30616"/>
    </ligand>
</feature>
<evidence type="ECO:0000256" key="2">
    <source>
        <dbReference type="ARBA" id="ARBA00022598"/>
    </source>
</evidence>
<comment type="similarity">
    <text evidence="9">Belongs to the dethiobiotin synthetase family.</text>
</comment>
<dbReference type="EMBL" id="QNRH01000002">
    <property type="protein sequence ID" value="RBO97383.1"/>
    <property type="molecule type" value="Genomic_DNA"/>
</dbReference>